<dbReference type="GeneID" id="57692379"/>
<dbReference type="InterPro" id="IPR043894">
    <property type="entry name" value="MupG_C"/>
</dbReference>
<dbReference type="SUPFAM" id="SSF50891">
    <property type="entry name" value="Cyclophilin-like"/>
    <property type="match status" value="1"/>
</dbReference>
<dbReference type="RefSeq" id="WP_107368259.1">
    <property type="nucleotide sequence ID" value="NZ_CP045927.1"/>
</dbReference>
<dbReference type="SUPFAM" id="SSF51445">
    <property type="entry name" value="(Trans)glycosidases"/>
    <property type="match status" value="1"/>
</dbReference>
<evidence type="ECO:0000259" key="2">
    <source>
        <dbReference type="Pfam" id="PF19200"/>
    </source>
</evidence>
<gene>
    <name evidence="3" type="ORF">GLV84_07270</name>
</gene>
<comment type="caution">
    <text evidence="3">The sequence shown here is derived from an EMBL/GenBank/DDBJ whole genome shotgun (WGS) entry which is preliminary data.</text>
</comment>
<dbReference type="Gene3D" id="2.40.100.10">
    <property type="entry name" value="Cyclophilin-like"/>
    <property type="match status" value="1"/>
</dbReference>
<dbReference type="InterPro" id="IPR013785">
    <property type="entry name" value="Aldolase_TIM"/>
</dbReference>
<evidence type="ECO:0000313" key="3">
    <source>
        <dbReference type="EMBL" id="NJI02622.1"/>
    </source>
</evidence>
<evidence type="ECO:0000259" key="1">
    <source>
        <dbReference type="Pfam" id="PF05913"/>
    </source>
</evidence>
<dbReference type="PANTHER" id="PTHR38435">
    <property type="match status" value="1"/>
</dbReference>
<dbReference type="Pfam" id="PF05913">
    <property type="entry name" value="MupG_C"/>
    <property type="match status" value="1"/>
</dbReference>
<dbReference type="Gene3D" id="3.20.20.70">
    <property type="entry name" value="Aldolase class I"/>
    <property type="match status" value="1"/>
</dbReference>
<reference evidence="3" key="1">
    <citation type="submission" date="2019-11" db="EMBL/GenBank/DDBJ databases">
        <title>Whole genome comparisons of Staphylococcus agnetis isolates from cattle and chickens.</title>
        <authorList>
            <person name="Rhoads D."/>
            <person name="Shwani A."/>
            <person name="Adkins P."/>
            <person name="Calcutt M."/>
            <person name="Middleton J."/>
        </authorList>
    </citation>
    <scope>NUCLEOTIDE SEQUENCE</scope>
    <source>
        <strain evidence="3">1387</strain>
    </source>
</reference>
<feature type="domain" description="6-phospho-N-acetylmuramidase N-terminal" evidence="2">
    <location>
        <begin position="2"/>
        <end position="224"/>
    </location>
</feature>
<dbReference type="AlphaFoldDB" id="A0A2T4MI01"/>
<dbReference type="InterPro" id="IPR029000">
    <property type="entry name" value="Cyclophilin-like_dom_sf"/>
</dbReference>
<dbReference type="Proteomes" id="UP000646308">
    <property type="component" value="Unassembled WGS sequence"/>
</dbReference>
<dbReference type="InterPro" id="IPR043797">
    <property type="entry name" value="MupG_N"/>
</dbReference>
<proteinExistence type="predicted"/>
<accession>A0A2T4MI01</accession>
<dbReference type="InterPro" id="IPR008589">
    <property type="entry name" value="MupG"/>
</dbReference>
<dbReference type="InterPro" id="IPR017853">
    <property type="entry name" value="GH"/>
</dbReference>
<dbReference type="PANTHER" id="PTHR38435:SF2">
    <property type="entry name" value="DUF871 DOMAIN-CONTAINING PROTEIN"/>
    <property type="match status" value="1"/>
</dbReference>
<sequence>MLGFSVYLATPLNENNISQMIALGYDTVFTSLQIPEELHIAAQFEALLSQLSHHDITLIIDTNESNITSQLFSQLAKYPSIEYVIRIDEGTSLSLVNAIIQHAHKCCINASTVSEHFLNIISSHPRIQPHLIYLHNYYPRPDTGLSRSFLQEQNIRIRHYHTDAQIYAFIPGETYRAPLYKGLPTLECTRHCHPCLAALTLKSLNIDGIIIGDLSVSTRTAQRLVQMIQHNHFILPCHLVNGVDDALILKTHQSRPDCAAHVIRSQFSRQHVDASIPPFNIEPRAKGTITIDNERNGRYMGELQITKINLKPHPHVNVVGTLTKEGLPYLNYFDASTTFTFVLAEEDE</sequence>
<name>A0A2T4MI01_9STAP</name>
<dbReference type="Pfam" id="PF19200">
    <property type="entry name" value="MupG_N"/>
    <property type="match status" value="1"/>
</dbReference>
<protein>
    <submittedName>
        <fullName evidence="3">DUF871 family protein</fullName>
    </submittedName>
</protein>
<feature type="domain" description="6-phospho-N-acetylmuramidase C-terminal" evidence="1">
    <location>
        <begin position="246"/>
        <end position="342"/>
    </location>
</feature>
<organism evidence="3 4">
    <name type="scientific">Staphylococcus agnetis</name>
    <dbReference type="NCBI Taxonomy" id="985762"/>
    <lineage>
        <taxon>Bacteria</taxon>
        <taxon>Bacillati</taxon>
        <taxon>Bacillota</taxon>
        <taxon>Bacilli</taxon>
        <taxon>Bacillales</taxon>
        <taxon>Staphylococcaceae</taxon>
        <taxon>Staphylococcus</taxon>
    </lineage>
</organism>
<evidence type="ECO:0000313" key="4">
    <source>
        <dbReference type="Proteomes" id="UP000646308"/>
    </source>
</evidence>
<dbReference type="EMBL" id="WMFL01000079">
    <property type="protein sequence ID" value="NJI02622.1"/>
    <property type="molecule type" value="Genomic_DNA"/>
</dbReference>